<dbReference type="RefSeq" id="WP_115151224.1">
    <property type="nucleotide sequence ID" value="NZ_UGPP01000001.1"/>
</dbReference>
<dbReference type="NCBIfam" id="TIGR00825">
    <property type="entry name" value="EIIBC-GUT"/>
    <property type="match status" value="1"/>
</dbReference>
<dbReference type="InterPro" id="IPR004702">
    <property type="entry name" value="PTS_sorb_EIIBC"/>
</dbReference>
<feature type="transmembrane region" description="Helical" evidence="2">
    <location>
        <begin position="314"/>
        <end position="332"/>
    </location>
</feature>
<feature type="modified residue" description="Phosphocysteine; by EIIA" evidence="1">
    <location>
        <position position="74"/>
    </location>
</feature>
<dbReference type="AlphaFoldDB" id="A0A378NQN7"/>
<feature type="domain" description="PTS EIIB type-5" evidence="3">
    <location>
        <begin position="3"/>
        <end position="192"/>
    </location>
</feature>
<keyword evidence="2" id="KW-1133">Transmembrane helix</keyword>
<dbReference type="PROSITE" id="PS51102">
    <property type="entry name" value="PTS_EIIB_TYPE_5"/>
    <property type="match status" value="1"/>
</dbReference>
<name>A0A378NQN7_9FIRM</name>
<dbReference type="EC" id="2.7.1.-" evidence="4"/>
<sequence>MAQYKDVIVNAGAGGFGGPLVLKPDDKKNKVVNITGGVISPVSQKIAELTGCELVDGFKTSVPDDEILCVIIDCGGTLRCGIYPKKRIYTINLNPTGASGPMAKYITEDIYVSAVKENCISYASAEDAANTPKVAQAPVEEPKKSTYDTSKKITEQTNVGFMAKVGKFMGYITATLYQAGRDTIETILKTILPFMAFVSMLIGVILASGIGDIIAHVLTPLAGSVIGLVILALICSFPFLSPFLGPGAVIAQVIGVLIGVEIGKGNIPPSLALPALFAINAQAACDFIPVGLGLAEAEPQTVEVGVPSVLYSRFITGPINVVLAWLASFGLYES</sequence>
<reference evidence="4 5" key="1">
    <citation type="submission" date="2018-06" db="EMBL/GenBank/DDBJ databases">
        <authorList>
            <consortium name="Pathogen Informatics"/>
            <person name="Doyle S."/>
        </authorList>
    </citation>
    <scope>NUCLEOTIDE SEQUENCE [LARGE SCALE GENOMIC DNA]</scope>
    <source>
        <strain evidence="4 5">NCTC10571</strain>
    </source>
</reference>
<feature type="transmembrane region" description="Helical" evidence="2">
    <location>
        <begin position="217"/>
        <end position="239"/>
    </location>
</feature>
<keyword evidence="2" id="KW-0812">Transmembrane</keyword>
<feature type="transmembrane region" description="Helical" evidence="2">
    <location>
        <begin position="191"/>
        <end position="210"/>
    </location>
</feature>
<evidence type="ECO:0000313" key="4">
    <source>
        <dbReference type="EMBL" id="STY70690.1"/>
    </source>
</evidence>
<gene>
    <name evidence="4" type="primary">srlE</name>
    <name evidence="4" type="ORF">NCTC10571_00832</name>
</gene>
<accession>A0A378NQN7</accession>
<dbReference type="EMBL" id="UGPP01000001">
    <property type="protein sequence ID" value="STY70690.1"/>
    <property type="molecule type" value="Genomic_DNA"/>
</dbReference>
<keyword evidence="2" id="KW-0472">Membrane</keyword>
<evidence type="ECO:0000256" key="1">
    <source>
        <dbReference type="PROSITE-ProRule" id="PRU00425"/>
    </source>
</evidence>
<dbReference type="Pfam" id="PF03612">
    <property type="entry name" value="EIIBC-GUT_N"/>
    <property type="match status" value="1"/>
</dbReference>
<feature type="transmembrane region" description="Helical" evidence="2">
    <location>
        <begin position="245"/>
        <end position="263"/>
    </location>
</feature>
<evidence type="ECO:0000313" key="5">
    <source>
        <dbReference type="Proteomes" id="UP000255234"/>
    </source>
</evidence>
<proteinExistence type="predicted"/>
<evidence type="ECO:0000259" key="3">
    <source>
        <dbReference type="PROSITE" id="PS51102"/>
    </source>
</evidence>
<dbReference type="Pfam" id="PF07663">
    <property type="entry name" value="EIIBC-GUT_C"/>
    <property type="match status" value="1"/>
</dbReference>
<dbReference type="STRING" id="1122216.GCA_000423385_01077"/>
<dbReference type="GO" id="GO:0005886">
    <property type="term" value="C:plasma membrane"/>
    <property type="evidence" value="ECO:0007669"/>
    <property type="project" value="TreeGrafter"/>
</dbReference>
<dbReference type="GO" id="GO:0009401">
    <property type="term" value="P:phosphoenolpyruvate-dependent sugar phosphotransferase system"/>
    <property type="evidence" value="ECO:0007669"/>
    <property type="project" value="InterPro"/>
</dbReference>
<dbReference type="InterPro" id="IPR011618">
    <property type="entry name" value="PTS_EIIBC_GUT_N"/>
</dbReference>
<keyword evidence="4" id="KW-0808">Transferase</keyword>
<evidence type="ECO:0000256" key="2">
    <source>
        <dbReference type="SAM" id="Phobius"/>
    </source>
</evidence>
<dbReference type="PANTHER" id="PTHR39427:SF1">
    <property type="entry name" value="PTS SYSTEM GLUCITOL_SORBITOL-SPECIFIC EIIB COMPONENT"/>
    <property type="match status" value="1"/>
</dbReference>
<dbReference type="InterPro" id="IPR011638">
    <property type="entry name" value="PTS_EIIBC_GUT_C"/>
</dbReference>
<dbReference type="PANTHER" id="PTHR39427">
    <property type="match status" value="1"/>
</dbReference>
<organism evidence="4 5">
    <name type="scientific">Megamonas hypermegale</name>
    <dbReference type="NCBI Taxonomy" id="158847"/>
    <lineage>
        <taxon>Bacteria</taxon>
        <taxon>Bacillati</taxon>
        <taxon>Bacillota</taxon>
        <taxon>Negativicutes</taxon>
        <taxon>Selenomonadales</taxon>
        <taxon>Selenomonadaceae</taxon>
        <taxon>Megamonas</taxon>
    </lineage>
</organism>
<protein>
    <submittedName>
        <fullName evidence="4">Glucitol/sorbitol-specific phosphotransferase enzyme IIB component</fullName>
        <ecNumber evidence="4">2.7.1.-</ecNumber>
    </submittedName>
</protein>
<dbReference type="Proteomes" id="UP000255234">
    <property type="component" value="Unassembled WGS sequence"/>
</dbReference>
<dbReference type="GO" id="GO:0008982">
    <property type="term" value="F:protein-N(PI)-phosphohistidine-sugar phosphotransferase activity"/>
    <property type="evidence" value="ECO:0007669"/>
    <property type="project" value="InterPro"/>
</dbReference>